<dbReference type="AlphaFoldDB" id="A0A9D4BN02"/>
<gene>
    <name evidence="2" type="ORF">DPMN_074091</name>
</gene>
<accession>A0A9D4BN02</accession>
<dbReference type="EMBL" id="JAIWYP010000015">
    <property type="protein sequence ID" value="KAH3699137.1"/>
    <property type="molecule type" value="Genomic_DNA"/>
</dbReference>
<evidence type="ECO:0000313" key="2">
    <source>
        <dbReference type="EMBL" id="KAH3699137.1"/>
    </source>
</evidence>
<keyword evidence="3" id="KW-1185">Reference proteome</keyword>
<sequence length="92" mass="10539">MTRALIRNQGQENAGSILTIPQHGTNIKMCFLSILSESEIPRSDYTHYIRTQATQNQVTIAAMSEPETFRNQDLQNKKNKSITSSSYIHRKR</sequence>
<dbReference type="Proteomes" id="UP000828390">
    <property type="component" value="Unassembled WGS sequence"/>
</dbReference>
<reference evidence="2" key="2">
    <citation type="submission" date="2020-11" db="EMBL/GenBank/DDBJ databases">
        <authorList>
            <person name="McCartney M.A."/>
            <person name="Auch B."/>
            <person name="Kono T."/>
            <person name="Mallez S."/>
            <person name="Becker A."/>
            <person name="Gohl D.M."/>
            <person name="Silverstein K.A.T."/>
            <person name="Koren S."/>
            <person name="Bechman K.B."/>
            <person name="Herman A."/>
            <person name="Abrahante J.E."/>
            <person name="Garbe J."/>
        </authorList>
    </citation>
    <scope>NUCLEOTIDE SEQUENCE</scope>
    <source>
        <strain evidence="2">Duluth1</strain>
        <tissue evidence="2">Whole animal</tissue>
    </source>
</reference>
<evidence type="ECO:0000313" key="3">
    <source>
        <dbReference type="Proteomes" id="UP000828390"/>
    </source>
</evidence>
<proteinExistence type="predicted"/>
<organism evidence="2 3">
    <name type="scientific">Dreissena polymorpha</name>
    <name type="common">Zebra mussel</name>
    <name type="synonym">Mytilus polymorpha</name>
    <dbReference type="NCBI Taxonomy" id="45954"/>
    <lineage>
        <taxon>Eukaryota</taxon>
        <taxon>Metazoa</taxon>
        <taxon>Spiralia</taxon>
        <taxon>Lophotrochozoa</taxon>
        <taxon>Mollusca</taxon>
        <taxon>Bivalvia</taxon>
        <taxon>Autobranchia</taxon>
        <taxon>Heteroconchia</taxon>
        <taxon>Euheterodonta</taxon>
        <taxon>Imparidentia</taxon>
        <taxon>Neoheterodontei</taxon>
        <taxon>Myida</taxon>
        <taxon>Dreissenoidea</taxon>
        <taxon>Dreissenidae</taxon>
        <taxon>Dreissena</taxon>
    </lineage>
</organism>
<reference evidence="2" key="1">
    <citation type="journal article" date="2019" name="bioRxiv">
        <title>The Genome of the Zebra Mussel, Dreissena polymorpha: A Resource for Invasive Species Research.</title>
        <authorList>
            <person name="McCartney M.A."/>
            <person name="Auch B."/>
            <person name="Kono T."/>
            <person name="Mallez S."/>
            <person name="Zhang Y."/>
            <person name="Obille A."/>
            <person name="Becker A."/>
            <person name="Abrahante J.E."/>
            <person name="Garbe J."/>
            <person name="Badalamenti J.P."/>
            <person name="Herman A."/>
            <person name="Mangelson H."/>
            <person name="Liachko I."/>
            <person name="Sullivan S."/>
            <person name="Sone E.D."/>
            <person name="Koren S."/>
            <person name="Silverstein K.A.T."/>
            <person name="Beckman K.B."/>
            <person name="Gohl D.M."/>
        </authorList>
    </citation>
    <scope>NUCLEOTIDE SEQUENCE</scope>
    <source>
        <strain evidence="2">Duluth1</strain>
        <tissue evidence="2">Whole animal</tissue>
    </source>
</reference>
<evidence type="ECO:0000256" key="1">
    <source>
        <dbReference type="SAM" id="MobiDB-lite"/>
    </source>
</evidence>
<protein>
    <submittedName>
        <fullName evidence="2">Uncharacterized protein</fullName>
    </submittedName>
</protein>
<feature type="compositionally biased region" description="Polar residues" evidence="1">
    <location>
        <begin position="81"/>
        <end position="92"/>
    </location>
</feature>
<comment type="caution">
    <text evidence="2">The sequence shown here is derived from an EMBL/GenBank/DDBJ whole genome shotgun (WGS) entry which is preliminary data.</text>
</comment>
<name>A0A9D4BN02_DREPO</name>
<feature type="region of interest" description="Disordered" evidence="1">
    <location>
        <begin position="67"/>
        <end position="92"/>
    </location>
</feature>